<dbReference type="GO" id="GO:0003864">
    <property type="term" value="F:3-methyl-2-oxobutanoate hydroxymethyltransferase activity"/>
    <property type="evidence" value="ECO:0007669"/>
    <property type="project" value="UniProtKB-EC"/>
</dbReference>
<comment type="function">
    <text evidence="6">Catalyzes the reversible reaction in which hydroxymethyl group from 5,10-methylenetetrahydrofolate is transferred onto alpha-ketoisovalerate to form ketopantoate.</text>
</comment>
<dbReference type="HAMAP" id="MF_00156">
    <property type="entry name" value="PanB"/>
    <property type="match status" value="1"/>
</dbReference>
<reference evidence="7 8" key="1">
    <citation type="journal article" date="2019" name="Nat. Ecol. Evol.">
        <title>Megaphylogeny resolves global patterns of mushroom evolution.</title>
        <authorList>
            <person name="Varga T."/>
            <person name="Krizsan K."/>
            <person name="Foldi C."/>
            <person name="Dima B."/>
            <person name="Sanchez-Garcia M."/>
            <person name="Sanchez-Ramirez S."/>
            <person name="Szollosi G.J."/>
            <person name="Szarkandi J.G."/>
            <person name="Papp V."/>
            <person name="Albert L."/>
            <person name="Andreopoulos W."/>
            <person name="Angelini C."/>
            <person name="Antonin V."/>
            <person name="Barry K.W."/>
            <person name="Bougher N.L."/>
            <person name="Buchanan P."/>
            <person name="Buyck B."/>
            <person name="Bense V."/>
            <person name="Catcheside P."/>
            <person name="Chovatia M."/>
            <person name="Cooper J."/>
            <person name="Damon W."/>
            <person name="Desjardin D."/>
            <person name="Finy P."/>
            <person name="Geml J."/>
            <person name="Haridas S."/>
            <person name="Hughes K."/>
            <person name="Justo A."/>
            <person name="Karasinski D."/>
            <person name="Kautmanova I."/>
            <person name="Kiss B."/>
            <person name="Kocsube S."/>
            <person name="Kotiranta H."/>
            <person name="LaButti K.M."/>
            <person name="Lechner B.E."/>
            <person name="Liimatainen K."/>
            <person name="Lipzen A."/>
            <person name="Lukacs Z."/>
            <person name="Mihaltcheva S."/>
            <person name="Morgado L.N."/>
            <person name="Niskanen T."/>
            <person name="Noordeloos M.E."/>
            <person name="Ohm R.A."/>
            <person name="Ortiz-Santana B."/>
            <person name="Ovrebo C."/>
            <person name="Racz N."/>
            <person name="Riley R."/>
            <person name="Savchenko A."/>
            <person name="Shiryaev A."/>
            <person name="Soop K."/>
            <person name="Spirin V."/>
            <person name="Szebenyi C."/>
            <person name="Tomsovsky M."/>
            <person name="Tulloss R.E."/>
            <person name="Uehling J."/>
            <person name="Grigoriev I.V."/>
            <person name="Vagvolgyi C."/>
            <person name="Papp T."/>
            <person name="Martin F.M."/>
            <person name="Miettinen O."/>
            <person name="Hibbett D.S."/>
            <person name="Nagy L.G."/>
        </authorList>
    </citation>
    <scope>NUCLEOTIDE SEQUENCE [LARGE SCALE GENOMIC DNA]</scope>
    <source>
        <strain evidence="7 8">CBS 309.79</strain>
    </source>
</reference>
<dbReference type="GO" id="GO:0032259">
    <property type="term" value="P:methylation"/>
    <property type="evidence" value="ECO:0007669"/>
    <property type="project" value="UniProtKB-KW"/>
</dbReference>
<dbReference type="GO" id="GO:0005739">
    <property type="term" value="C:mitochondrion"/>
    <property type="evidence" value="ECO:0007669"/>
    <property type="project" value="TreeGrafter"/>
</dbReference>
<dbReference type="AlphaFoldDB" id="A0A5C3R2S6"/>
<keyword evidence="7" id="KW-0489">Methyltransferase</keyword>
<dbReference type="PIRSF" id="PIRSF000388">
    <property type="entry name" value="Pantoate_hydroxy_MeTrfase"/>
    <property type="match status" value="1"/>
</dbReference>
<dbReference type="InterPro" id="IPR003700">
    <property type="entry name" value="Pantoate_hydroxy_MeTrfase"/>
</dbReference>
<evidence type="ECO:0000313" key="8">
    <source>
        <dbReference type="Proteomes" id="UP000305067"/>
    </source>
</evidence>
<dbReference type="UniPathway" id="UPA00028">
    <property type="reaction ID" value="UER00003"/>
</dbReference>
<evidence type="ECO:0000256" key="1">
    <source>
        <dbReference type="ARBA" id="ARBA00005033"/>
    </source>
</evidence>
<dbReference type="CDD" id="cd06557">
    <property type="entry name" value="KPHMT-like"/>
    <property type="match status" value="1"/>
</dbReference>
<gene>
    <name evidence="7" type="ORF">BDV98DRAFT_496884</name>
</gene>
<keyword evidence="8" id="KW-1185">Reference proteome</keyword>
<accession>A0A5C3R2S6</accession>
<dbReference type="PANTHER" id="PTHR20881">
    <property type="entry name" value="3-METHYL-2-OXOBUTANOATE HYDROXYMETHYLTRANSFERASE"/>
    <property type="match status" value="1"/>
</dbReference>
<dbReference type="Proteomes" id="UP000305067">
    <property type="component" value="Unassembled WGS sequence"/>
</dbReference>
<dbReference type="NCBIfam" id="TIGR00222">
    <property type="entry name" value="panB"/>
    <property type="match status" value="1"/>
</dbReference>
<evidence type="ECO:0000313" key="7">
    <source>
        <dbReference type="EMBL" id="TFL06979.1"/>
    </source>
</evidence>
<dbReference type="InterPro" id="IPR015813">
    <property type="entry name" value="Pyrv/PenolPyrv_kinase-like_dom"/>
</dbReference>
<comment type="similarity">
    <text evidence="2 6">Belongs to the PanB family.</text>
</comment>
<dbReference type="GO" id="GO:0000287">
    <property type="term" value="F:magnesium ion binding"/>
    <property type="evidence" value="ECO:0007669"/>
    <property type="project" value="TreeGrafter"/>
</dbReference>
<evidence type="ECO:0000256" key="6">
    <source>
        <dbReference type="RuleBase" id="RU362100"/>
    </source>
</evidence>
<dbReference type="STRING" id="1884261.A0A5C3R2S6"/>
<dbReference type="InterPro" id="IPR040442">
    <property type="entry name" value="Pyrv_kinase-like_dom_sf"/>
</dbReference>
<dbReference type="GO" id="GO:0015940">
    <property type="term" value="P:pantothenate biosynthetic process"/>
    <property type="evidence" value="ECO:0007669"/>
    <property type="project" value="UniProtKB-UniPathway"/>
</dbReference>
<evidence type="ECO:0000256" key="5">
    <source>
        <dbReference type="ARBA" id="ARBA00049172"/>
    </source>
</evidence>
<evidence type="ECO:0000256" key="4">
    <source>
        <dbReference type="ARBA" id="ARBA00022679"/>
    </source>
</evidence>
<comment type="pathway">
    <text evidence="1 6">Cofactor biosynthesis; (R)-pantothenate biosynthesis; (R)-pantoate from 3-methyl-2-oxobutanoate: step 1/2.</text>
</comment>
<dbReference type="SUPFAM" id="SSF51621">
    <property type="entry name" value="Phosphoenolpyruvate/pyruvate domain"/>
    <property type="match status" value="1"/>
</dbReference>
<organism evidence="7 8">
    <name type="scientific">Pterulicium gracile</name>
    <dbReference type="NCBI Taxonomy" id="1884261"/>
    <lineage>
        <taxon>Eukaryota</taxon>
        <taxon>Fungi</taxon>
        <taxon>Dikarya</taxon>
        <taxon>Basidiomycota</taxon>
        <taxon>Agaricomycotina</taxon>
        <taxon>Agaricomycetes</taxon>
        <taxon>Agaricomycetidae</taxon>
        <taxon>Agaricales</taxon>
        <taxon>Pleurotineae</taxon>
        <taxon>Pterulaceae</taxon>
        <taxon>Pterulicium</taxon>
    </lineage>
</organism>
<keyword evidence="4 6" id="KW-0808">Transferase</keyword>
<evidence type="ECO:0000256" key="2">
    <source>
        <dbReference type="ARBA" id="ARBA00008676"/>
    </source>
</evidence>
<dbReference type="NCBIfam" id="NF001452">
    <property type="entry name" value="PRK00311.1"/>
    <property type="match status" value="1"/>
</dbReference>
<dbReference type="Gene3D" id="3.20.20.60">
    <property type="entry name" value="Phosphoenolpyruvate-binding domains"/>
    <property type="match status" value="1"/>
</dbReference>
<dbReference type="Pfam" id="PF02548">
    <property type="entry name" value="Pantoate_transf"/>
    <property type="match status" value="1"/>
</dbReference>
<comment type="catalytic activity">
    <reaction evidence="5 6">
        <text>(6R)-5,10-methylene-5,6,7,8-tetrahydrofolate + 3-methyl-2-oxobutanoate + H2O = 2-dehydropantoate + (6S)-5,6,7,8-tetrahydrofolate</text>
        <dbReference type="Rhea" id="RHEA:11824"/>
        <dbReference type="ChEBI" id="CHEBI:11561"/>
        <dbReference type="ChEBI" id="CHEBI:11851"/>
        <dbReference type="ChEBI" id="CHEBI:15377"/>
        <dbReference type="ChEBI" id="CHEBI:15636"/>
        <dbReference type="ChEBI" id="CHEBI:57453"/>
        <dbReference type="EC" id="2.1.2.11"/>
    </reaction>
</comment>
<dbReference type="GO" id="GO:0008168">
    <property type="term" value="F:methyltransferase activity"/>
    <property type="evidence" value="ECO:0007669"/>
    <property type="project" value="UniProtKB-KW"/>
</dbReference>
<sequence>MSVHTPLPRKKTTIASLLASRSSGTPITVVTAYDYPTALTLSSSSCPIDMTLVGDSLAQTALGLPSTTSLTLDEMIHHAKAVARGTTTPFLVVDMPFGSFHISEEQAARNACRLVQEAGIDAVKLEGGREIAPIVRKLTSIGIPVMAHVGLLPQRHVAMSGYRVQGKDVAGAERIWGDALALQEAGAFSMVIEAVPTPLAKYMTENLDIPTIGIGAGPYTNGQVLVWDDLLTTTPSDHKPKFVRRFADVRSLREKAIAAYSTAVKDRSFPHEIDESYKMDKSEWEKFMERRRADESSVKSD</sequence>
<protein>
    <recommendedName>
        <fullName evidence="3 6">3-methyl-2-oxobutanoate hydroxymethyltransferase</fullName>
        <ecNumber evidence="3 6">2.1.2.11</ecNumber>
    </recommendedName>
</protein>
<proteinExistence type="inferred from homology"/>
<dbReference type="OrthoDB" id="425211at2759"/>
<dbReference type="EC" id="2.1.2.11" evidence="3 6"/>
<dbReference type="FunFam" id="3.20.20.60:FF:000003">
    <property type="entry name" value="3-methyl-2-oxobutanoate hydroxymethyltransferase"/>
    <property type="match status" value="1"/>
</dbReference>
<evidence type="ECO:0000256" key="3">
    <source>
        <dbReference type="ARBA" id="ARBA00012618"/>
    </source>
</evidence>
<name>A0A5C3R2S6_9AGAR</name>
<keyword evidence="6" id="KW-0566">Pantothenate biosynthesis</keyword>
<dbReference type="EMBL" id="ML178814">
    <property type="protein sequence ID" value="TFL06979.1"/>
    <property type="molecule type" value="Genomic_DNA"/>
</dbReference>
<dbReference type="PANTHER" id="PTHR20881:SF0">
    <property type="entry name" value="3-METHYL-2-OXOBUTANOATE HYDROXYMETHYLTRANSFERASE"/>
    <property type="match status" value="1"/>
</dbReference>